<accession>A0AAV5LIZ8</accession>
<dbReference type="EMBL" id="BPVZ01000120">
    <property type="protein sequence ID" value="GKV37124.1"/>
    <property type="molecule type" value="Genomic_DNA"/>
</dbReference>
<sequence>MHWHITDLSEHTMAPPQISCQLIFSILSLKSILLHRARFVDDLTKMTDAWFVLELTASGTKLNETF</sequence>
<comment type="caution">
    <text evidence="1">The sequence shown here is derived from an EMBL/GenBank/DDBJ whole genome shotgun (WGS) entry which is preliminary data.</text>
</comment>
<evidence type="ECO:0000313" key="1">
    <source>
        <dbReference type="EMBL" id="GKV37124.1"/>
    </source>
</evidence>
<reference evidence="1 2" key="1">
    <citation type="journal article" date="2021" name="Commun. Biol.">
        <title>The genome of Shorea leprosula (Dipterocarpaceae) highlights the ecological relevance of drought in aseasonal tropical rainforests.</title>
        <authorList>
            <person name="Ng K.K.S."/>
            <person name="Kobayashi M.J."/>
            <person name="Fawcett J.A."/>
            <person name="Hatakeyama M."/>
            <person name="Paape T."/>
            <person name="Ng C.H."/>
            <person name="Ang C.C."/>
            <person name="Tnah L.H."/>
            <person name="Lee C.T."/>
            <person name="Nishiyama T."/>
            <person name="Sese J."/>
            <person name="O'Brien M.J."/>
            <person name="Copetti D."/>
            <person name="Mohd Noor M.I."/>
            <person name="Ong R.C."/>
            <person name="Putra M."/>
            <person name="Sireger I.Z."/>
            <person name="Indrioko S."/>
            <person name="Kosugi Y."/>
            <person name="Izuno A."/>
            <person name="Isagi Y."/>
            <person name="Lee S.L."/>
            <person name="Shimizu K.K."/>
        </authorList>
    </citation>
    <scope>NUCLEOTIDE SEQUENCE [LARGE SCALE GENOMIC DNA]</scope>
    <source>
        <strain evidence="1">214</strain>
    </source>
</reference>
<organism evidence="1 2">
    <name type="scientific">Rubroshorea leprosula</name>
    <dbReference type="NCBI Taxonomy" id="152421"/>
    <lineage>
        <taxon>Eukaryota</taxon>
        <taxon>Viridiplantae</taxon>
        <taxon>Streptophyta</taxon>
        <taxon>Embryophyta</taxon>
        <taxon>Tracheophyta</taxon>
        <taxon>Spermatophyta</taxon>
        <taxon>Magnoliopsida</taxon>
        <taxon>eudicotyledons</taxon>
        <taxon>Gunneridae</taxon>
        <taxon>Pentapetalae</taxon>
        <taxon>rosids</taxon>
        <taxon>malvids</taxon>
        <taxon>Malvales</taxon>
        <taxon>Dipterocarpaceae</taxon>
        <taxon>Rubroshorea</taxon>
    </lineage>
</organism>
<evidence type="ECO:0000313" key="2">
    <source>
        <dbReference type="Proteomes" id="UP001054252"/>
    </source>
</evidence>
<proteinExistence type="predicted"/>
<dbReference type="Proteomes" id="UP001054252">
    <property type="component" value="Unassembled WGS sequence"/>
</dbReference>
<dbReference type="AlphaFoldDB" id="A0AAV5LIZ8"/>
<gene>
    <name evidence="1" type="ORF">SLEP1_g45186</name>
</gene>
<protein>
    <submittedName>
        <fullName evidence="1">Uncharacterized protein</fullName>
    </submittedName>
</protein>
<name>A0AAV5LIZ8_9ROSI</name>
<keyword evidence="2" id="KW-1185">Reference proteome</keyword>